<dbReference type="GO" id="GO:0005524">
    <property type="term" value="F:ATP binding"/>
    <property type="evidence" value="ECO:0007669"/>
    <property type="project" value="UniProtKB-KW"/>
</dbReference>
<gene>
    <name evidence="3" type="ORF">J9259_02385</name>
</gene>
<keyword evidence="1" id="KW-0547">Nucleotide-binding</keyword>
<protein>
    <submittedName>
        <fullName evidence="3">Recombinase RecA</fullName>
    </submittedName>
</protein>
<accession>A0A8J7YRG5</accession>
<evidence type="ECO:0000313" key="3">
    <source>
        <dbReference type="EMBL" id="MBX8631358.1"/>
    </source>
</evidence>
<comment type="caution">
    <text evidence="3">The sequence shown here is derived from an EMBL/GenBank/DDBJ whole genome shotgun (WGS) entry which is preliminary data.</text>
</comment>
<dbReference type="EMBL" id="JAGVSJ010000003">
    <property type="protein sequence ID" value="MBX8631358.1"/>
    <property type="molecule type" value="Genomic_DNA"/>
</dbReference>
<dbReference type="SUPFAM" id="SSF52540">
    <property type="entry name" value="P-loop containing nucleoside triphosphate hydrolases"/>
    <property type="match status" value="1"/>
</dbReference>
<evidence type="ECO:0000313" key="4">
    <source>
        <dbReference type="Proteomes" id="UP000716004"/>
    </source>
</evidence>
<dbReference type="Proteomes" id="UP000716004">
    <property type="component" value="Unassembled WGS sequence"/>
</dbReference>
<evidence type="ECO:0000256" key="1">
    <source>
        <dbReference type="ARBA" id="ARBA00022741"/>
    </source>
</evidence>
<sequence>MGSDARESRIPTGVSDFDSILDGGLPPGSVVLLLGDVGSGFVEFAYTSAAKLSLAKERPESSRYLMGDIGASGRLPERMHYITFFKPKEEILQEILFSFNEEFHSAFERNVEFTDLSEYYFEKSVVPPSWVRSGAPFLRTDGKTLIDSIVDFLDREAQGSFIIIDSLTDLVINESFDIMDVVAMLRGIQRMSKKWKGIIYVLLTSGILEKRKEQMIIDSVDGVFVFEWSRNSTSSKRQRYIYVAKFVSLMPHLDEQRIARFATTLTSQSGLVVIDAERI</sequence>
<keyword evidence="2" id="KW-0067">ATP-binding</keyword>
<reference evidence="3" key="1">
    <citation type="submission" date="2021-04" db="EMBL/GenBank/DDBJ databases">
        <title>Genomic insights into ecological role and evolution of a novel Thermoplasmata order Candidatus Sysuiplasmatales.</title>
        <authorList>
            <person name="Yuan Y."/>
        </authorList>
    </citation>
    <scope>NUCLEOTIDE SEQUENCE</scope>
    <source>
        <strain evidence="3">YP2-bin.285</strain>
    </source>
</reference>
<dbReference type="Gene3D" id="3.40.50.300">
    <property type="entry name" value="P-loop containing nucleotide triphosphate hydrolases"/>
    <property type="match status" value="1"/>
</dbReference>
<dbReference type="PANTHER" id="PTHR43637">
    <property type="entry name" value="UPF0273 PROTEIN TM_0370"/>
    <property type="match status" value="1"/>
</dbReference>
<proteinExistence type="predicted"/>
<organism evidence="3 4">
    <name type="scientific">Candidatus Sysuiplasma superficiale</name>
    <dbReference type="NCBI Taxonomy" id="2823368"/>
    <lineage>
        <taxon>Archaea</taxon>
        <taxon>Methanobacteriati</taxon>
        <taxon>Thermoplasmatota</taxon>
        <taxon>Thermoplasmata</taxon>
        <taxon>Candidatus Sysuiplasmatales</taxon>
        <taxon>Candidatus Sysuiplasmataceae</taxon>
        <taxon>Candidatus Sysuiplasma</taxon>
    </lineage>
</organism>
<evidence type="ECO:0000256" key="2">
    <source>
        <dbReference type="ARBA" id="ARBA00022840"/>
    </source>
</evidence>
<name>A0A8J7YRG5_9ARCH</name>
<dbReference type="PANTHER" id="PTHR43637:SF2">
    <property type="entry name" value="PROTEIN GVPD 1"/>
    <property type="match status" value="1"/>
</dbReference>
<dbReference type="InterPro" id="IPR027417">
    <property type="entry name" value="P-loop_NTPase"/>
</dbReference>
<dbReference type="AlphaFoldDB" id="A0A8J7YRG5"/>